<reference evidence="1 2" key="1">
    <citation type="journal article" date="2014" name="Genome Announc.">
        <title>Draft Genome Sequence of Propane- and Butane-Oxidizing Actinobacterium Rhodococcus ruber IEGM 231.</title>
        <authorList>
            <person name="Ivshina I.B."/>
            <person name="Kuyukina M.S."/>
            <person name="Krivoruchko A.V."/>
            <person name="Barbe V."/>
            <person name="Fischer C."/>
        </authorList>
    </citation>
    <scope>NUCLEOTIDE SEQUENCE [LARGE SCALE GENOMIC DNA]</scope>
</reference>
<name>A0A098BSE6_9NOCA</name>
<dbReference type="EMBL" id="CCSD01000095">
    <property type="protein sequence ID" value="CDZ91115.1"/>
    <property type="molecule type" value="Genomic_DNA"/>
</dbReference>
<evidence type="ECO:0008006" key="3">
    <source>
        <dbReference type="Google" id="ProtNLM"/>
    </source>
</evidence>
<accession>A0A098BSE6</accession>
<proteinExistence type="predicted"/>
<dbReference type="AlphaFoldDB" id="A0A098BSE6"/>
<sequence>MTVCEAGVVHRRAFHPQIRPFGGTSGPFPSPSRHAEAVTEPLLRRSALAAGHTDAELRRAVRRGELQRLTPGVYLDADGVQLLDDVGRHRLLARTVGTGLRPAAAISHISAAVLHEFDVWQTDLALIHTTNGRSAGGRRGPTRYVHAAVLGGDVVQLDGVRVTSPARTVVDLARTLPVEEAVVVGDSALRRYPDLDFRAHFDAPRAGIAAARRVVGFLDARSESPGESLSRLRLRDAGLPAPVLQRTIHTPGGVFVARVDFFWEQWGLVGEFDGMVKYGTVDDVRAEKHREDALRDLGLQVVRWTWPELFRFDVVVERLRRAVHRSRSAPSHPL</sequence>
<protein>
    <recommendedName>
        <fullName evidence="3">Transcriptional regulator, AbiEi antitoxin, Type IV TA system</fullName>
    </recommendedName>
</protein>
<dbReference type="Proteomes" id="UP000042997">
    <property type="component" value="Unassembled WGS sequence"/>
</dbReference>
<evidence type="ECO:0000313" key="1">
    <source>
        <dbReference type="EMBL" id="CDZ91115.1"/>
    </source>
</evidence>
<evidence type="ECO:0000313" key="2">
    <source>
        <dbReference type="Proteomes" id="UP000042997"/>
    </source>
</evidence>
<dbReference type="eggNOG" id="COG5340">
    <property type="taxonomic scope" value="Bacteria"/>
</dbReference>
<organism evidence="1 2">
    <name type="scientific">Rhodococcus ruber</name>
    <dbReference type="NCBI Taxonomy" id="1830"/>
    <lineage>
        <taxon>Bacteria</taxon>
        <taxon>Bacillati</taxon>
        <taxon>Actinomycetota</taxon>
        <taxon>Actinomycetes</taxon>
        <taxon>Mycobacteriales</taxon>
        <taxon>Nocardiaceae</taxon>
        <taxon>Rhodococcus</taxon>
    </lineage>
</organism>
<gene>
    <name evidence="1" type="ORF">RHRU231_800042</name>
</gene>